<sequence>MPQSSPEGLVFVYLEGGADLAEDVLNDVYDNEHAPLRMTVPGFMTGVRYRAVDSKTPTWLTLYDIDKPQSANSDAYNALKDLVSDKEKAIWPKIAGLSRRSYAHIGTFTHPDTIAEALPSKYVLSVSLEVEPEGEDEFNRWYDEEHMDLLAKVPGWQRGRRFKSVQFDQRGVLADKPVFKYLAIHELDNNDFLQTPEFKHATSTEWRDRVMKHCVGRELRVFALHKNFGGKQ</sequence>
<dbReference type="SUPFAM" id="SSF54909">
    <property type="entry name" value="Dimeric alpha+beta barrel"/>
    <property type="match status" value="1"/>
</dbReference>
<dbReference type="AlphaFoldDB" id="A0AAD7NLS0"/>
<gene>
    <name evidence="1" type="ORF">DFH07DRAFT_810439</name>
</gene>
<proteinExistence type="predicted"/>
<evidence type="ECO:0000313" key="1">
    <source>
        <dbReference type="EMBL" id="KAJ7765399.1"/>
    </source>
</evidence>
<dbReference type="EMBL" id="JARJLG010000035">
    <property type="protein sequence ID" value="KAJ7765399.1"/>
    <property type="molecule type" value="Genomic_DNA"/>
</dbReference>
<dbReference type="InterPro" id="IPR011008">
    <property type="entry name" value="Dimeric_a/b-barrel"/>
</dbReference>
<evidence type="ECO:0000313" key="2">
    <source>
        <dbReference type="Proteomes" id="UP001215280"/>
    </source>
</evidence>
<accession>A0AAD7NLS0</accession>
<reference evidence="1" key="1">
    <citation type="submission" date="2023-03" db="EMBL/GenBank/DDBJ databases">
        <title>Massive genome expansion in bonnet fungi (Mycena s.s.) driven by repeated elements and novel gene families across ecological guilds.</title>
        <authorList>
            <consortium name="Lawrence Berkeley National Laboratory"/>
            <person name="Harder C.B."/>
            <person name="Miyauchi S."/>
            <person name="Viragh M."/>
            <person name="Kuo A."/>
            <person name="Thoen E."/>
            <person name="Andreopoulos B."/>
            <person name="Lu D."/>
            <person name="Skrede I."/>
            <person name="Drula E."/>
            <person name="Henrissat B."/>
            <person name="Morin E."/>
            <person name="Kohler A."/>
            <person name="Barry K."/>
            <person name="LaButti K."/>
            <person name="Morin E."/>
            <person name="Salamov A."/>
            <person name="Lipzen A."/>
            <person name="Mereny Z."/>
            <person name="Hegedus B."/>
            <person name="Baldrian P."/>
            <person name="Stursova M."/>
            <person name="Weitz H."/>
            <person name="Taylor A."/>
            <person name="Grigoriev I.V."/>
            <person name="Nagy L.G."/>
            <person name="Martin F."/>
            <person name="Kauserud H."/>
        </authorList>
    </citation>
    <scope>NUCLEOTIDE SEQUENCE</scope>
    <source>
        <strain evidence="1">CBHHK188m</strain>
    </source>
</reference>
<comment type="caution">
    <text evidence="1">The sequence shown here is derived from an EMBL/GenBank/DDBJ whole genome shotgun (WGS) entry which is preliminary data.</text>
</comment>
<organism evidence="1 2">
    <name type="scientific">Mycena maculata</name>
    <dbReference type="NCBI Taxonomy" id="230809"/>
    <lineage>
        <taxon>Eukaryota</taxon>
        <taxon>Fungi</taxon>
        <taxon>Dikarya</taxon>
        <taxon>Basidiomycota</taxon>
        <taxon>Agaricomycotina</taxon>
        <taxon>Agaricomycetes</taxon>
        <taxon>Agaricomycetidae</taxon>
        <taxon>Agaricales</taxon>
        <taxon>Marasmiineae</taxon>
        <taxon>Mycenaceae</taxon>
        <taxon>Mycena</taxon>
    </lineage>
</organism>
<name>A0AAD7NLS0_9AGAR</name>
<protein>
    <submittedName>
        <fullName evidence="1">Uncharacterized protein</fullName>
    </submittedName>
</protein>
<keyword evidence="2" id="KW-1185">Reference proteome</keyword>
<dbReference type="Proteomes" id="UP001215280">
    <property type="component" value="Unassembled WGS sequence"/>
</dbReference>
<dbReference type="Gene3D" id="3.30.70.100">
    <property type="match status" value="1"/>
</dbReference>